<dbReference type="RefSeq" id="WP_152216767.1">
    <property type="nucleotide sequence ID" value="NZ_JBAQYD010000153.1"/>
</dbReference>
<accession>A0A6N6VHW5</accession>
<name>A0A6N6VHW5_9HYPH</name>
<reference evidence="3 4" key="1">
    <citation type="submission" date="2019-09" db="EMBL/GenBank/DDBJ databases">
        <title>Parvibaculum sedimenti sp. nov., isolated from sediment.</title>
        <authorList>
            <person name="Wang Y."/>
        </authorList>
    </citation>
    <scope>NUCLEOTIDE SEQUENCE [LARGE SCALE GENOMIC DNA]</scope>
    <source>
        <strain evidence="3 4">HXT-9</strain>
    </source>
</reference>
<dbReference type="Gene3D" id="3.40.140.80">
    <property type="match status" value="1"/>
</dbReference>
<feature type="domain" description="LpxI C-terminal" evidence="1">
    <location>
        <begin position="143"/>
        <end position="278"/>
    </location>
</feature>
<protein>
    <submittedName>
        <fullName evidence="3">DUF1009 domain-containing protein</fullName>
    </submittedName>
</protein>
<evidence type="ECO:0000313" key="4">
    <source>
        <dbReference type="Proteomes" id="UP000468901"/>
    </source>
</evidence>
<dbReference type="Proteomes" id="UP000468901">
    <property type="component" value="Unassembled WGS sequence"/>
</dbReference>
<organism evidence="3 4">
    <name type="scientific">Parvibaculum sedimenti</name>
    <dbReference type="NCBI Taxonomy" id="2608632"/>
    <lineage>
        <taxon>Bacteria</taxon>
        <taxon>Pseudomonadati</taxon>
        <taxon>Pseudomonadota</taxon>
        <taxon>Alphaproteobacteria</taxon>
        <taxon>Hyphomicrobiales</taxon>
        <taxon>Parvibaculaceae</taxon>
        <taxon>Parvibaculum</taxon>
    </lineage>
</organism>
<evidence type="ECO:0000259" key="1">
    <source>
        <dbReference type="Pfam" id="PF06230"/>
    </source>
</evidence>
<dbReference type="InterPro" id="IPR053174">
    <property type="entry name" value="LpxI"/>
</dbReference>
<feature type="domain" description="LpxI N-terminal" evidence="2">
    <location>
        <begin position="10"/>
        <end position="139"/>
    </location>
</feature>
<dbReference type="Pfam" id="PF17930">
    <property type="entry name" value="LpxI_N"/>
    <property type="match status" value="1"/>
</dbReference>
<dbReference type="InterPro" id="IPR010415">
    <property type="entry name" value="LpxI_C"/>
</dbReference>
<dbReference type="PANTHER" id="PTHR39962">
    <property type="entry name" value="BLL4848 PROTEIN"/>
    <property type="match status" value="1"/>
</dbReference>
<proteinExistence type="predicted"/>
<sequence>MNSSANRPRKLGIAAGGGPLPLAVADAARAAGREVFIIGVKGAAGPDIERYPHGWVRVGAMGRFLKLFKRNGCKDVVIIGPMTRPALRDIVPDFRGLMLLPRFIRRMKTGDDALLRGVVEYLEESGIRVVGAETILPSLLASEGLLSKAAPTEAQEADIDIAIAAAREIGALDIGQGAVVCRGAVLALEDIKGTDAMLGRVAAMPPEGRGSETARDGVLVKLPKPAQERRVDLPTIGVRTVERAAAAGLAGIAVEAGGAIVADAEGVARKADELGLFVLCFPHARTPGQRP</sequence>
<gene>
    <name evidence="3" type="ORF">F2P47_12830</name>
</gene>
<comment type="caution">
    <text evidence="3">The sequence shown here is derived from an EMBL/GenBank/DDBJ whole genome shotgun (WGS) entry which is preliminary data.</text>
</comment>
<keyword evidence="4" id="KW-1185">Reference proteome</keyword>
<dbReference type="InterPro" id="IPR043167">
    <property type="entry name" value="LpxI_C_sf"/>
</dbReference>
<dbReference type="AlphaFoldDB" id="A0A6N6VHW5"/>
<evidence type="ECO:0000259" key="2">
    <source>
        <dbReference type="Pfam" id="PF17930"/>
    </source>
</evidence>
<dbReference type="Pfam" id="PF06230">
    <property type="entry name" value="LpxI_C"/>
    <property type="match status" value="1"/>
</dbReference>
<dbReference type="EMBL" id="WESC01000011">
    <property type="protein sequence ID" value="KAB7739311.1"/>
    <property type="molecule type" value="Genomic_DNA"/>
</dbReference>
<dbReference type="PANTHER" id="PTHR39962:SF1">
    <property type="entry name" value="LPXI FAMILY PROTEIN"/>
    <property type="match status" value="1"/>
</dbReference>
<evidence type="ECO:0000313" key="3">
    <source>
        <dbReference type="EMBL" id="KAB7739311.1"/>
    </source>
</evidence>
<dbReference type="InterPro" id="IPR041255">
    <property type="entry name" value="LpxI_N"/>
</dbReference>
<dbReference type="Gene3D" id="3.40.50.20">
    <property type="match status" value="1"/>
</dbReference>